<dbReference type="PANTHER" id="PTHR10509">
    <property type="entry name" value="O-METHYLTRANSFERASE-RELATED"/>
    <property type="match status" value="1"/>
</dbReference>
<name>A0A9X3EQ28_9BACT</name>
<dbReference type="InterPro" id="IPR002935">
    <property type="entry name" value="SAM_O-MeTrfase"/>
</dbReference>
<dbReference type="AlphaFoldDB" id="A0A9X3EQ28"/>
<dbReference type="GO" id="GO:0008757">
    <property type="term" value="F:S-adenosylmethionine-dependent methyltransferase activity"/>
    <property type="evidence" value="ECO:0007669"/>
    <property type="project" value="TreeGrafter"/>
</dbReference>
<dbReference type="InterPro" id="IPR050362">
    <property type="entry name" value="Cation-dep_OMT"/>
</dbReference>
<evidence type="ECO:0000256" key="2">
    <source>
        <dbReference type="ARBA" id="ARBA00022679"/>
    </source>
</evidence>
<dbReference type="PROSITE" id="PS51682">
    <property type="entry name" value="SAM_OMT_I"/>
    <property type="match status" value="1"/>
</dbReference>
<keyword evidence="1 4" id="KW-0489">Methyltransferase</keyword>
<protein>
    <submittedName>
        <fullName evidence="4">Class I SAM-dependent methyltransferase</fullName>
        <ecNumber evidence="4">2.1.1.-</ecNumber>
    </submittedName>
</protein>
<keyword evidence="5" id="KW-1185">Reference proteome</keyword>
<proteinExistence type="predicted"/>
<dbReference type="GO" id="GO:0032259">
    <property type="term" value="P:methylation"/>
    <property type="evidence" value="ECO:0007669"/>
    <property type="project" value="UniProtKB-KW"/>
</dbReference>
<keyword evidence="3" id="KW-0949">S-adenosyl-L-methionine</keyword>
<dbReference type="Gene3D" id="3.40.50.150">
    <property type="entry name" value="Vaccinia Virus protein VP39"/>
    <property type="match status" value="1"/>
</dbReference>
<gene>
    <name evidence="4" type="ORF">OV079_20595</name>
</gene>
<evidence type="ECO:0000313" key="4">
    <source>
        <dbReference type="EMBL" id="MCY1007910.1"/>
    </source>
</evidence>
<comment type="caution">
    <text evidence="4">The sequence shown here is derived from an EMBL/GenBank/DDBJ whole genome shotgun (WGS) entry which is preliminary data.</text>
</comment>
<evidence type="ECO:0000256" key="3">
    <source>
        <dbReference type="ARBA" id="ARBA00022691"/>
    </source>
</evidence>
<dbReference type="Pfam" id="PF01596">
    <property type="entry name" value="Methyltransf_3"/>
    <property type="match status" value="1"/>
</dbReference>
<reference evidence="4" key="1">
    <citation type="submission" date="2022-11" db="EMBL/GenBank/DDBJ databases">
        <title>Minimal conservation of predation-associated metabolite biosynthetic gene clusters underscores biosynthetic potential of Myxococcota including descriptions for ten novel species: Archangium lansinium sp. nov., Myxococcus landrumus sp. nov., Nannocystis bai.</title>
        <authorList>
            <person name="Ahearne A."/>
            <person name="Stevens C."/>
            <person name="Phillips K."/>
        </authorList>
    </citation>
    <scope>NUCLEOTIDE SEQUENCE</scope>
    <source>
        <strain evidence="4">Na p29</strain>
    </source>
</reference>
<sequence>MLSLIGPDLAAYVDAHTTAESPLFARLRAETQADLASPQMQVGHVEGALLRILVAVSRARNVLEIGTYSGYSGLAMASALPDDGKLVTCDIDPVATAVARRYFAESGHGHKIDLRLAPALDTIAELAAAGRRFDLVFIDADKHNYVNYWNAVLPLVPVGGLVVADNTLWSGKVVAPREDSDRAIVAFNTHVAADPRVEHVLLSVRDGIMLARKLRD</sequence>
<evidence type="ECO:0000313" key="5">
    <source>
        <dbReference type="Proteomes" id="UP001150924"/>
    </source>
</evidence>
<dbReference type="SUPFAM" id="SSF53335">
    <property type="entry name" value="S-adenosyl-L-methionine-dependent methyltransferases"/>
    <property type="match status" value="1"/>
</dbReference>
<organism evidence="4 5">
    <name type="scientific">Nannocystis pusilla</name>
    <dbReference type="NCBI Taxonomy" id="889268"/>
    <lineage>
        <taxon>Bacteria</taxon>
        <taxon>Pseudomonadati</taxon>
        <taxon>Myxococcota</taxon>
        <taxon>Polyangia</taxon>
        <taxon>Nannocystales</taxon>
        <taxon>Nannocystaceae</taxon>
        <taxon>Nannocystis</taxon>
    </lineage>
</organism>
<keyword evidence="2 4" id="KW-0808">Transferase</keyword>
<dbReference type="EMBL" id="JAPNKE010000002">
    <property type="protein sequence ID" value="MCY1007910.1"/>
    <property type="molecule type" value="Genomic_DNA"/>
</dbReference>
<dbReference type="InterPro" id="IPR029063">
    <property type="entry name" value="SAM-dependent_MTases_sf"/>
</dbReference>
<dbReference type="Proteomes" id="UP001150924">
    <property type="component" value="Unassembled WGS sequence"/>
</dbReference>
<dbReference type="PANTHER" id="PTHR10509:SF14">
    <property type="entry name" value="CAFFEOYL-COA O-METHYLTRANSFERASE 3-RELATED"/>
    <property type="match status" value="1"/>
</dbReference>
<dbReference type="GO" id="GO:0008171">
    <property type="term" value="F:O-methyltransferase activity"/>
    <property type="evidence" value="ECO:0007669"/>
    <property type="project" value="InterPro"/>
</dbReference>
<accession>A0A9X3EQ28</accession>
<evidence type="ECO:0000256" key="1">
    <source>
        <dbReference type="ARBA" id="ARBA00022603"/>
    </source>
</evidence>
<dbReference type="RefSeq" id="WP_267770551.1">
    <property type="nucleotide sequence ID" value="NZ_JAPNKE010000002.1"/>
</dbReference>
<dbReference type="CDD" id="cd02440">
    <property type="entry name" value="AdoMet_MTases"/>
    <property type="match status" value="1"/>
</dbReference>
<dbReference type="EC" id="2.1.1.-" evidence="4"/>